<organism evidence="1 2">
    <name type="scientific">Mycolicibacterium flavescens</name>
    <name type="common">Mycobacterium flavescens</name>
    <dbReference type="NCBI Taxonomy" id="1776"/>
    <lineage>
        <taxon>Bacteria</taxon>
        <taxon>Bacillati</taxon>
        <taxon>Actinomycetota</taxon>
        <taxon>Actinomycetes</taxon>
        <taxon>Mycobacteriales</taxon>
        <taxon>Mycobacteriaceae</taxon>
        <taxon>Mycolicibacterium</taxon>
    </lineage>
</organism>
<accession>A0A1E3RER9</accession>
<name>A0A1E3RER9_MYCFV</name>
<reference evidence="2" key="1">
    <citation type="submission" date="2016-09" db="EMBL/GenBank/DDBJ databases">
        <authorList>
            <person name="Greninger A.L."/>
            <person name="Jerome K.R."/>
            <person name="Mcnair B."/>
            <person name="Wallis C."/>
            <person name="Fang F."/>
        </authorList>
    </citation>
    <scope>NUCLEOTIDE SEQUENCE [LARGE SCALE GENOMIC DNA]</scope>
    <source>
        <strain evidence="2">M6</strain>
    </source>
</reference>
<proteinExistence type="predicted"/>
<comment type="caution">
    <text evidence="1">The sequence shown here is derived from an EMBL/GenBank/DDBJ whole genome shotgun (WGS) entry which is preliminary data.</text>
</comment>
<dbReference type="Proteomes" id="UP000094053">
    <property type="component" value="Unassembled WGS sequence"/>
</dbReference>
<sequence>MTEIVRSYDWEGRILLEEPLDRFVEDSAAPVRHSQNSAFGRGEDEVIGLLPNHQDGQFVSKKRGERHHPLLVGLG</sequence>
<keyword evidence="2" id="KW-1185">Reference proteome</keyword>
<evidence type="ECO:0000313" key="1">
    <source>
        <dbReference type="EMBL" id="ODQ88370.1"/>
    </source>
</evidence>
<gene>
    <name evidence="1" type="ORF">BHQ18_19720</name>
</gene>
<protein>
    <submittedName>
        <fullName evidence="1">Uncharacterized protein</fullName>
    </submittedName>
</protein>
<evidence type="ECO:0000313" key="2">
    <source>
        <dbReference type="Proteomes" id="UP000094053"/>
    </source>
</evidence>
<dbReference type="AlphaFoldDB" id="A0A1E3RER9"/>
<dbReference type="EMBL" id="MIHA01000015">
    <property type="protein sequence ID" value="ODQ88370.1"/>
    <property type="molecule type" value="Genomic_DNA"/>
</dbReference>